<dbReference type="Gene3D" id="3.40.462.20">
    <property type="match status" value="1"/>
</dbReference>
<dbReference type="PANTHER" id="PTHR32448">
    <property type="entry name" value="OS08G0158400 PROTEIN"/>
    <property type="match status" value="1"/>
</dbReference>
<reference evidence="1 2" key="1">
    <citation type="submission" date="2022-12" db="EMBL/GenBank/DDBJ databases">
        <title>Chromosome-scale assembly of the Ensete ventricosum genome.</title>
        <authorList>
            <person name="Dussert Y."/>
            <person name="Stocks J."/>
            <person name="Wendawek A."/>
            <person name="Woldeyes F."/>
            <person name="Nichols R.A."/>
            <person name="Borrell J.S."/>
        </authorList>
    </citation>
    <scope>NUCLEOTIDE SEQUENCE [LARGE SCALE GENOMIC DNA]</scope>
    <source>
        <strain evidence="2">cv. Maze</strain>
        <tissue evidence="1">Seeds</tissue>
    </source>
</reference>
<evidence type="ECO:0000313" key="2">
    <source>
        <dbReference type="Proteomes" id="UP001222027"/>
    </source>
</evidence>
<dbReference type="EMBL" id="JAQQAF010000007">
    <property type="protein sequence ID" value="KAJ8470128.1"/>
    <property type="molecule type" value="Genomic_DNA"/>
</dbReference>
<comment type="caution">
    <text evidence="1">The sequence shown here is derived from an EMBL/GenBank/DDBJ whole genome shotgun (WGS) entry which is preliminary data.</text>
</comment>
<organism evidence="1 2">
    <name type="scientific">Ensete ventricosum</name>
    <name type="common">Abyssinian banana</name>
    <name type="synonym">Musa ensete</name>
    <dbReference type="NCBI Taxonomy" id="4639"/>
    <lineage>
        <taxon>Eukaryota</taxon>
        <taxon>Viridiplantae</taxon>
        <taxon>Streptophyta</taxon>
        <taxon>Embryophyta</taxon>
        <taxon>Tracheophyta</taxon>
        <taxon>Spermatophyta</taxon>
        <taxon>Magnoliopsida</taxon>
        <taxon>Liliopsida</taxon>
        <taxon>Zingiberales</taxon>
        <taxon>Musaceae</taxon>
        <taxon>Ensete</taxon>
    </lineage>
</organism>
<accession>A0AAV8Q9U9</accession>
<keyword evidence="2" id="KW-1185">Reference proteome</keyword>
<evidence type="ECO:0000313" key="1">
    <source>
        <dbReference type="EMBL" id="KAJ8470128.1"/>
    </source>
</evidence>
<protein>
    <submittedName>
        <fullName evidence="1">Uncharacterized protein</fullName>
    </submittedName>
</protein>
<dbReference type="Proteomes" id="UP001222027">
    <property type="component" value="Unassembled WGS sequence"/>
</dbReference>
<proteinExistence type="predicted"/>
<gene>
    <name evidence="1" type="ORF">OPV22_024471</name>
</gene>
<name>A0AAV8Q9U9_ENSVE</name>
<dbReference type="AlphaFoldDB" id="A0AAV8Q9U9"/>
<sequence>MRKHGDNVIDAASFGVVLAFKINLLDVPATVTVFRISKTVEDGAARVVERWQHVAPKLDRDIFNRVMATATTG</sequence>